<evidence type="ECO:0000256" key="9">
    <source>
        <dbReference type="ARBA" id="ARBA00023211"/>
    </source>
</evidence>
<comment type="pathway">
    <text evidence="5">Carbohydrate metabolism; pentose and glucuronate interconversion.</text>
</comment>
<keyword evidence="9" id="KW-0464">Manganese</keyword>
<evidence type="ECO:0000256" key="3">
    <source>
        <dbReference type="ARBA" id="ARBA00001954"/>
    </source>
</evidence>
<comment type="catalytic activity">
    <reaction evidence="1">
        <text>D-mannonate = 2-dehydro-3-deoxy-D-gluconate + H2O</text>
        <dbReference type="Rhea" id="RHEA:20097"/>
        <dbReference type="ChEBI" id="CHEBI:15377"/>
        <dbReference type="ChEBI" id="CHEBI:17767"/>
        <dbReference type="ChEBI" id="CHEBI:57990"/>
        <dbReference type="EC" id="4.2.1.8"/>
    </reaction>
</comment>
<evidence type="ECO:0000256" key="1">
    <source>
        <dbReference type="ARBA" id="ARBA00001794"/>
    </source>
</evidence>
<dbReference type="InterPro" id="IPR004628">
    <property type="entry name" value="Man_deHydtase"/>
</dbReference>
<name>A0A9D9E2L2_9SPIO</name>
<sequence>MPDGMVWNTWIKPGKFHVDEISNDELWSRWQYFMENIIAEAEENDVILAAHPDDPPMQRLRSNARLVNTPEGFYRLVDSVPSPCNKLELCIGTLQEMEGDFDLYANIASLCKRDAVGYVHLRNVKGKVPEYTETLIDDGDIDIPRAIRMLAENGFSGPIVPDHTPYLDCKEPWLSGMAFQIGYIRACIDSLSL</sequence>
<keyword evidence="8" id="KW-0408">Iron</keyword>
<evidence type="ECO:0000313" key="12">
    <source>
        <dbReference type="Proteomes" id="UP000823615"/>
    </source>
</evidence>
<dbReference type="SUPFAM" id="SSF51658">
    <property type="entry name" value="Xylose isomerase-like"/>
    <property type="match status" value="1"/>
</dbReference>
<comment type="function">
    <text evidence="4">Catalyzes the dehydration of D-mannonate.</text>
</comment>
<dbReference type="AlphaFoldDB" id="A0A9D9E2L2"/>
<evidence type="ECO:0000256" key="4">
    <source>
        <dbReference type="ARBA" id="ARBA00002713"/>
    </source>
</evidence>
<dbReference type="Gene3D" id="3.20.20.150">
    <property type="entry name" value="Divalent-metal-dependent TIM barrel enzymes"/>
    <property type="match status" value="1"/>
</dbReference>
<dbReference type="Proteomes" id="UP000823615">
    <property type="component" value="Unassembled WGS sequence"/>
</dbReference>
<organism evidence="11 12">
    <name type="scientific">Candidatus Ornithospirochaeta stercoripullorum</name>
    <dbReference type="NCBI Taxonomy" id="2840899"/>
    <lineage>
        <taxon>Bacteria</taxon>
        <taxon>Pseudomonadati</taxon>
        <taxon>Spirochaetota</taxon>
        <taxon>Spirochaetia</taxon>
        <taxon>Spirochaetales</taxon>
        <taxon>Spirochaetaceae</taxon>
        <taxon>Spirochaetaceae incertae sedis</taxon>
        <taxon>Candidatus Ornithospirochaeta</taxon>
    </lineage>
</organism>
<dbReference type="GO" id="GO:0042840">
    <property type="term" value="P:D-glucuronate catabolic process"/>
    <property type="evidence" value="ECO:0007669"/>
    <property type="project" value="TreeGrafter"/>
</dbReference>
<reference evidence="11" key="2">
    <citation type="journal article" date="2021" name="PeerJ">
        <title>Extensive microbial diversity within the chicken gut microbiome revealed by metagenomics and culture.</title>
        <authorList>
            <person name="Gilroy R."/>
            <person name="Ravi A."/>
            <person name="Getino M."/>
            <person name="Pursley I."/>
            <person name="Horton D.L."/>
            <person name="Alikhan N.F."/>
            <person name="Baker D."/>
            <person name="Gharbi K."/>
            <person name="Hall N."/>
            <person name="Watson M."/>
            <person name="Adriaenssens E.M."/>
            <person name="Foster-Nyarko E."/>
            <person name="Jarju S."/>
            <person name="Secka A."/>
            <person name="Antonio M."/>
            <person name="Oren A."/>
            <person name="Chaudhuri R.R."/>
            <person name="La Ragione R."/>
            <person name="Hildebrand F."/>
            <person name="Pallen M.J."/>
        </authorList>
    </citation>
    <scope>NUCLEOTIDE SEQUENCE</scope>
    <source>
        <strain evidence="11">7293</strain>
    </source>
</reference>
<evidence type="ECO:0000256" key="6">
    <source>
        <dbReference type="ARBA" id="ARBA00007389"/>
    </source>
</evidence>
<evidence type="ECO:0000256" key="2">
    <source>
        <dbReference type="ARBA" id="ARBA00001936"/>
    </source>
</evidence>
<comment type="caution">
    <text evidence="11">The sequence shown here is derived from an EMBL/GenBank/DDBJ whole genome shotgun (WGS) entry which is preliminary data.</text>
</comment>
<evidence type="ECO:0000256" key="10">
    <source>
        <dbReference type="ARBA" id="ARBA00023239"/>
    </source>
</evidence>
<dbReference type="GO" id="GO:0008198">
    <property type="term" value="F:ferrous iron binding"/>
    <property type="evidence" value="ECO:0007669"/>
    <property type="project" value="TreeGrafter"/>
</dbReference>
<comment type="cofactor">
    <cofactor evidence="2">
        <name>Mn(2+)</name>
        <dbReference type="ChEBI" id="CHEBI:29035"/>
    </cofactor>
</comment>
<evidence type="ECO:0000256" key="7">
    <source>
        <dbReference type="ARBA" id="ARBA00012927"/>
    </source>
</evidence>
<dbReference type="EC" id="4.2.1.8" evidence="7"/>
<keyword evidence="10" id="KW-0456">Lyase</keyword>
<gene>
    <name evidence="11" type="ORF">IAA97_08690</name>
</gene>
<dbReference type="PANTHER" id="PTHR30387:SF2">
    <property type="entry name" value="MANNONATE DEHYDRATASE"/>
    <property type="match status" value="1"/>
</dbReference>
<dbReference type="EMBL" id="JADIMT010000097">
    <property type="protein sequence ID" value="MBO8437041.1"/>
    <property type="molecule type" value="Genomic_DNA"/>
</dbReference>
<evidence type="ECO:0000256" key="8">
    <source>
        <dbReference type="ARBA" id="ARBA00023004"/>
    </source>
</evidence>
<evidence type="ECO:0000256" key="5">
    <source>
        <dbReference type="ARBA" id="ARBA00004892"/>
    </source>
</evidence>
<reference evidence="11" key="1">
    <citation type="submission" date="2020-10" db="EMBL/GenBank/DDBJ databases">
        <authorList>
            <person name="Gilroy R."/>
        </authorList>
    </citation>
    <scope>NUCLEOTIDE SEQUENCE</scope>
    <source>
        <strain evidence="11">7293</strain>
    </source>
</reference>
<comment type="cofactor">
    <cofactor evidence="3">
        <name>Fe(2+)</name>
        <dbReference type="ChEBI" id="CHEBI:29033"/>
    </cofactor>
</comment>
<evidence type="ECO:0000313" key="11">
    <source>
        <dbReference type="EMBL" id="MBO8437041.1"/>
    </source>
</evidence>
<dbReference type="GO" id="GO:0008927">
    <property type="term" value="F:mannonate dehydratase activity"/>
    <property type="evidence" value="ECO:0007669"/>
    <property type="project" value="UniProtKB-EC"/>
</dbReference>
<dbReference type="InterPro" id="IPR036237">
    <property type="entry name" value="Xyl_isomerase-like_sf"/>
</dbReference>
<proteinExistence type="inferred from homology"/>
<dbReference type="GO" id="GO:0030145">
    <property type="term" value="F:manganese ion binding"/>
    <property type="evidence" value="ECO:0007669"/>
    <property type="project" value="TreeGrafter"/>
</dbReference>
<protein>
    <recommendedName>
        <fullName evidence="7">mannonate dehydratase</fullName>
        <ecNumber evidence="7">4.2.1.8</ecNumber>
    </recommendedName>
</protein>
<dbReference type="Pfam" id="PF03786">
    <property type="entry name" value="UxuA"/>
    <property type="match status" value="1"/>
</dbReference>
<comment type="similarity">
    <text evidence="6">Belongs to the mannonate dehydratase family.</text>
</comment>
<accession>A0A9D9E2L2</accession>
<dbReference type="PANTHER" id="PTHR30387">
    <property type="entry name" value="MANNONATE DEHYDRATASE"/>
    <property type="match status" value="1"/>
</dbReference>